<sequence>MQLSTFDYLDSVGGLGAQMTDSSCLFPPVSASTDGFLSGEVGGGGPRNFSASQILTAYRKEPV</sequence>
<dbReference type="EMBL" id="CAAALY010064637">
    <property type="protein sequence ID" value="VEL23892.1"/>
    <property type="molecule type" value="Genomic_DNA"/>
</dbReference>
<keyword evidence="2" id="KW-1185">Reference proteome</keyword>
<comment type="caution">
    <text evidence="1">The sequence shown here is derived from an EMBL/GenBank/DDBJ whole genome shotgun (WGS) entry which is preliminary data.</text>
</comment>
<reference evidence="1" key="1">
    <citation type="submission" date="2018-11" db="EMBL/GenBank/DDBJ databases">
        <authorList>
            <consortium name="Pathogen Informatics"/>
        </authorList>
    </citation>
    <scope>NUCLEOTIDE SEQUENCE</scope>
</reference>
<gene>
    <name evidence="1" type="ORF">PXEA_LOCUS17332</name>
</gene>
<name>A0A448WYZ0_9PLAT</name>
<proteinExistence type="predicted"/>
<dbReference type="Proteomes" id="UP000784294">
    <property type="component" value="Unassembled WGS sequence"/>
</dbReference>
<dbReference type="AlphaFoldDB" id="A0A448WYZ0"/>
<protein>
    <submittedName>
        <fullName evidence="1">Uncharacterized protein</fullName>
    </submittedName>
</protein>
<evidence type="ECO:0000313" key="1">
    <source>
        <dbReference type="EMBL" id="VEL23892.1"/>
    </source>
</evidence>
<evidence type="ECO:0000313" key="2">
    <source>
        <dbReference type="Proteomes" id="UP000784294"/>
    </source>
</evidence>
<organism evidence="1 2">
    <name type="scientific">Protopolystoma xenopodis</name>
    <dbReference type="NCBI Taxonomy" id="117903"/>
    <lineage>
        <taxon>Eukaryota</taxon>
        <taxon>Metazoa</taxon>
        <taxon>Spiralia</taxon>
        <taxon>Lophotrochozoa</taxon>
        <taxon>Platyhelminthes</taxon>
        <taxon>Monogenea</taxon>
        <taxon>Polyopisthocotylea</taxon>
        <taxon>Polystomatidea</taxon>
        <taxon>Polystomatidae</taxon>
        <taxon>Protopolystoma</taxon>
    </lineage>
</organism>
<accession>A0A448WYZ0</accession>